<comment type="caution">
    <text evidence="3">The sequence shown here is derived from an EMBL/GenBank/DDBJ whole genome shotgun (WGS) entry which is preliminary data.</text>
</comment>
<organism evidence="3 4">
    <name type="scientific">Rehmannia glutinosa</name>
    <name type="common">Chinese foxglove</name>
    <dbReference type="NCBI Taxonomy" id="99300"/>
    <lineage>
        <taxon>Eukaryota</taxon>
        <taxon>Viridiplantae</taxon>
        <taxon>Streptophyta</taxon>
        <taxon>Embryophyta</taxon>
        <taxon>Tracheophyta</taxon>
        <taxon>Spermatophyta</taxon>
        <taxon>Magnoliopsida</taxon>
        <taxon>eudicotyledons</taxon>
        <taxon>Gunneridae</taxon>
        <taxon>Pentapetalae</taxon>
        <taxon>asterids</taxon>
        <taxon>lamiids</taxon>
        <taxon>Lamiales</taxon>
        <taxon>Orobanchaceae</taxon>
        <taxon>Rehmannieae</taxon>
        <taxon>Rehmannia</taxon>
    </lineage>
</organism>
<keyword evidence="1" id="KW-0963">Cytoplasm</keyword>
<evidence type="ECO:0000256" key="1">
    <source>
        <dbReference type="RuleBase" id="RU369102"/>
    </source>
</evidence>
<protein>
    <recommendedName>
        <fullName evidence="1">Glutathione S-transferase</fullName>
        <ecNumber evidence="1">2.5.1.18</ecNumber>
    </recommendedName>
</protein>
<dbReference type="EMBL" id="JABTTQ020000588">
    <property type="protein sequence ID" value="KAK6138874.1"/>
    <property type="molecule type" value="Genomic_DNA"/>
</dbReference>
<feature type="domain" description="GST N-terminal" evidence="2">
    <location>
        <begin position="7"/>
        <end position="90"/>
    </location>
</feature>
<dbReference type="Proteomes" id="UP001318860">
    <property type="component" value="Unassembled WGS sequence"/>
</dbReference>
<dbReference type="PROSITE" id="PS50404">
    <property type="entry name" value="GST_NTER"/>
    <property type="match status" value="1"/>
</dbReference>
<dbReference type="Gene3D" id="1.20.1050.10">
    <property type="match status" value="1"/>
</dbReference>
<evidence type="ECO:0000259" key="2">
    <source>
        <dbReference type="PROSITE" id="PS50404"/>
    </source>
</evidence>
<dbReference type="Pfam" id="PF02798">
    <property type="entry name" value="GST_N"/>
    <property type="match status" value="1"/>
</dbReference>
<name>A0ABR0VXX4_REHGL</name>
<sequence>MEKSKEGSVKLLGFWVSPFVQRVKWALKLKGIEYEYIEEDIFNKSPLLSEVNPIYGKVPVLIHHEIHYQSPPLYSNTSIRYGRTTPCCLGILTKEPKLGFGLKLSKKSYISFFLQLLYPGWHAVCLEVASVKIFDPLKFPSIAAWKNNFINHEVIKSQYLPSRADMISYFQWRSRELKHVYASSLQY</sequence>
<dbReference type="PANTHER" id="PTHR11260:SF474">
    <property type="entry name" value="GLUTATHIONE TRANSFERASE"/>
    <property type="match status" value="1"/>
</dbReference>
<evidence type="ECO:0000313" key="3">
    <source>
        <dbReference type="EMBL" id="KAK6138874.1"/>
    </source>
</evidence>
<dbReference type="EC" id="2.5.1.18" evidence="1"/>
<evidence type="ECO:0000313" key="4">
    <source>
        <dbReference type="Proteomes" id="UP001318860"/>
    </source>
</evidence>
<dbReference type="InterPro" id="IPR045073">
    <property type="entry name" value="Omega/Tau-like"/>
</dbReference>
<comment type="function">
    <text evidence="1">Is involved in the conjugation of reduced glutathione to a wide number of exogenous and endogenous hydrophobic electrophiles.</text>
</comment>
<dbReference type="PANTHER" id="PTHR11260">
    <property type="entry name" value="GLUTATHIONE S-TRANSFERASE, GST, SUPERFAMILY, GST DOMAIN CONTAINING"/>
    <property type="match status" value="1"/>
</dbReference>
<dbReference type="SUPFAM" id="SSF52833">
    <property type="entry name" value="Thioredoxin-like"/>
    <property type="match status" value="1"/>
</dbReference>
<reference evidence="3 4" key="1">
    <citation type="journal article" date="2021" name="Comput. Struct. Biotechnol. J.">
        <title>De novo genome assembly of the potent medicinal plant Rehmannia glutinosa using nanopore technology.</title>
        <authorList>
            <person name="Ma L."/>
            <person name="Dong C."/>
            <person name="Song C."/>
            <person name="Wang X."/>
            <person name="Zheng X."/>
            <person name="Niu Y."/>
            <person name="Chen S."/>
            <person name="Feng W."/>
        </authorList>
    </citation>
    <scope>NUCLEOTIDE SEQUENCE [LARGE SCALE GENOMIC DNA]</scope>
    <source>
        <strain evidence="3">DH-2019</strain>
    </source>
</reference>
<dbReference type="InterPro" id="IPR036249">
    <property type="entry name" value="Thioredoxin-like_sf"/>
</dbReference>
<accession>A0ABR0VXX4</accession>
<comment type="subcellular location">
    <subcellularLocation>
        <location evidence="1">Cytoplasm</location>
        <location evidence="1">Cytosol</location>
    </subcellularLocation>
</comment>
<keyword evidence="1" id="KW-0808">Transferase</keyword>
<keyword evidence="4" id="KW-1185">Reference proteome</keyword>
<comment type="similarity">
    <text evidence="1">Belongs to the GST superfamily.</text>
</comment>
<comment type="catalytic activity">
    <reaction evidence="1">
        <text>RX + glutathione = an S-substituted glutathione + a halide anion + H(+)</text>
        <dbReference type="Rhea" id="RHEA:16437"/>
        <dbReference type="ChEBI" id="CHEBI:15378"/>
        <dbReference type="ChEBI" id="CHEBI:16042"/>
        <dbReference type="ChEBI" id="CHEBI:17792"/>
        <dbReference type="ChEBI" id="CHEBI:57925"/>
        <dbReference type="ChEBI" id="CHEBI:90779"/>
        <dbReference type="EC" id="2.5.1.18"/>
    </reaction>
</comment>
<gene>
    <name evidence="3" type="ORF">DH2020_027383</name>
</gene>
<dbReference type="Gene3D" id="3.40.30.10">
    <property type="entry name" value="Glutaredoxin"/>
    <property type="match status" value="1"/>
</dbReference>
<proteinExistence type="inferred from homology"/>
<dbReference type="InterPro" id="IPR004045">
    <property type="entry name" value="Glutathione_S-Trfase_N"/>
</dbReference>